<dbReference type="InterPro" id="IPR006059">
    <property type="entry name" value="SBP"/>
</dbReference>
<dbReference type="EMBL" id="UINC01017995">
    <property type="protein sequence ID" value="SVA75168.1"/>
    <property type="molecule type" value="Genomic_DNA"/>
</dbReference>
<dbReference type="InterPro" id="IPR050490">
    <property type="entry name" value="Bact_solute-bd_prot1"/>
</dbReference>
<sequence>MALGLTLAGALQAKPLDIWISSFQDQLYYEGMVKLYKETVDNEFEAKVQSFGFREMPEKLAASVKTGINPPDVVQLDEVLFGAFLGGEVPFADLSGRIKKAKLDKDIAKSRQSLFAYKGKTYGIAQSLSAIVLYYRVDLFKELGIDPDSLTTWEKLVDTGKMVVEKHGKSMIALDPTYLGILLRQRDSDLFGRDGSVYPDREAAIEVLGWMQKQMKSRVGMVPERASIFDPLFFNSAIQYGEVLTVVGADWYGLDMLQQFTPDLKGKWGAMPLPAWKLPDGRLSRRTSTFAGQGLMINKGSKQQDAAWKFIEFVITNKESNARRFLDGNSFPAYRPAWKDERLLQPNEFFNNQKFGELLVRLAPEVPEVVSHPNRAKAVFLFQETFFTSLIYGELKPAEVLDKMKTMLEAAGPGL</sequence>
<keyword evidence="4" id="KW-0564">Palmitate</keyword>
<reference evidence="6" key="1">
    <citation type="submission" date="2018-05" db="EMBL/GenBank/DDBJ databases">
        <authorList>
            <person name="Lanie J.A."/>
            <person name="Ng W.-L."/>
            <person name="Kazmierczak K.M."/>
            <person name="Andrzejewski T.M."/>
            <person name="Davidsen T.M."/>
            <person name="Wayne K.J."/>
            <person name="Tettelin H."/>
            <person name="Glass J.I."/>
            <person name="Rusch D."/>
            <person name="Podicherti R."/>
            <person name="Tsui H.-C.T."/>
            <person name="Winkler M.E."/>
        </authorList>
    </citation>
    <scope>NUCLEOTIDE SEQUENCE</scope>
</reference>
<accession>A0A381YDQ0</accession>
<name>A0A381YDQ0_9ZZZZ</name>
<evidence type="ECO:0000256" key="1">
    <source>
        <dbReference type="ARBA" id="ARBA00022475"/>
    </source>
</evidence>
<dbReference type="Pfam" id="PF01547">
    <property type="entry name" value="SBP_bac_1"/>
    <property type="match status" value="1"/>
</dbReference>
<dbReference type="AlphaFoldDB" id="A0A381YDQ0"/>
<evidence type="ECO:0008006" key="7">
    <source>
        <dbReference type="Google" id="ProtNLM"/>
    </source>
</evidence>
<dbReference type="PANTHER" id="PTHR43649:SF33">
    <property type="entry name" value="POLYGALACTURONAN_RHAMNOGALACTURONAN-BINDING PROTEIN YTCQ"/>
    <property type="match status" value="1"/>
</dbReference>
<evidence type="ECO:0000256" key="2">
    <source>
        <dbReference type="ARBA" id="ARBA00022729"/>
    </source>
</evidence>
<protein>
    <recommendedName>
        <fullName evidence="7">Sugar ABC transporter substrate-binding protein</fullName>
    </recommendedName>
</protein>
<keyword evidence="5" id="KW-0449">Lipoprotein</keyword>
<gene>
    <name evidence="6" type="ORF">METZ01_LOCUS128022</name>
</gene>
<evidence type="ECO:0000256" key="3">
    <source>
        <dbReference type="ARBA" id="ARBA00023136"/>
    </source>
</evidence>
<evidence type="ECO:0000313" key="6">
    <source>
        <dbReference type="EMBL" id="SVA75168.1"/>
    </source>
</evidence>
<dbReference type="SUPFAM" id="SSF53850">
    <property type="entry name" value="Periplasmic binding protein-like II"/>
    <property type="match status" value="1"/>
</dbReference>
<evidence type="ECO:0000256" key="5">
    <source>
        <dbReference type="ARBA" id="ARBA00023288"/>
    </source>
</evidence>
<keyword evidence="3" id="KW-0472">Membrane</keyword>
<organism evidence="6">
    <name type="scientific">marine metagenome</name>
    <dbReference type="NCBI Taxonomy" id="408172"/>
    <lineage>
        <taxon>unclassified sequences</taxon>
        <taxon>metagenomes</taxon>
        <taxon>ecological metagenomes</taxon>
    </lineage>
</organism>
<keyword evidence="1" id="KW-1003">Cell membrane</keyword>
<proteinExistence type="predicted"/>
<evidence type="ECO:0000256" key="4">
    <source>
        <dbReference type="ARBA" id="ARBA00023139"/>
    </source>
</evidence>
<dbReference type="PANTHER" id="PTHR43649">
    <property type="entry name" value="ARABINOSE-BINDING PROTEIN-RELATED"/>
    <property type="match status" value="1"/>
</dbReference>
<keyword evidence="2" id="KW-0732">Signal</keyword>
<dbReference type="Gene3D" id="3.40.190.10">
    <property type="entry name" value="Periplasmic binding protein-like II"/>
    <property type="match status" value="1"/>
</dbReference>